<sequence>MGKLQALIFDVDGTLADTERDGHRIAFNAAFSDAGLDWHWSEDCYGDLLQVTGGKERIARYIDRHCPGFVVPDGQTRADFIARLHQAKTGHYVQLLGQGHVPLRCGVLRLLREARAAGIRLAIATTTTPENVTALLDNQCEPGLREWFEVIAAGDVVPRKKPAPDIFMRVLEQLELEPADCAVIEDSDHGAAAALGAGLETLIVTLSHYTRNQDFGRAALVVDQLGEPDAPEEIRGGVLAGALTTAATASVCVDLALIKRLHQMLWKRFD</sequence>
<dbReference type="Gene3D" id="1.10.150.240">
    <property type="entry name" value="Putative phosphatase, domain 2"/>
    <property type="match status" value="1"/>
</dbReference>
<dbReference type="EC" id="3.1.3.-" evidence="1"/>
<dbReference type="SFLD" id="SFLDS00003">
    <property type="entry name" value="Haloacid_Dehalogenase"/>
    <property type="match status" value="1"/>
</dbReference>
<dbReference type="Gene3D" id="3.40.50.1000">
    <property type="entry name" value="HAD superfamily/HAD-like"/>
    <property type="match status" value="1"/>
</dbReference>
<keyword evidence="1" id="KW-0378">Hydrolase</keyword>
<reference evidence="1 2" key="1">
    <citation type="journal article" date="2023" name="Microorganisms">
        <title>Thiorhodovibrio frisius and Trv. litoralis spp. nov., Two Novel Members from a Clade of Fastidious Purple Sulfur Bacteria That Exhibit Unique Red-Shifted Light-Harvesting Capabilities.</title>
        <authorList>
            <person name="Methner A."/>
            <person name="Kuzyk S.B."/>
            <person name="Petersen J."/>
            <person name="Bauer S."/>
            <person name="Brinkmann H."/>
            <person name="Sichau K."/>
            <person name="Wanner G."/>
            <person name="Wolf J."/>
            <person name="Neumann-Schaal M."/>
            <person name="Henke P."/>
            <person name="Tank M."/>
            <person name="Sproer C."/>
            <person name="Bunk B."/>
            <person name="Overmann J."/>
        </authorList>
    </citation>
    <scope>NUCLEOTIDE SEQUENCE [LARGE SCALE GENOMIC DNA]</scope>
    <source>
        <strain evidence="1 2">DSM 6702</strain>
    </source>
</reference>
<dbReference type="InterPro" id="IPR044999">
    <property type="entry name" value="CbbY-like"/>
</dbReference>
<dbReference type="PANTHER" id="PTHR42896">
    <property type="entry name" value="XYLULOSE-1,5-BISPHOSPHATE (XUBP) PHOSPHATASE"/>
    <property type="match status" value="1"/>
</dbReference>
<dbReference type="PRINTS" id="PR00413">
    <property type="entry name" value="HADHALOGNASE"/>
</dbReference>
<evidence type="ECO:0000313" key="1">
    <source>
        <dbReference type="EMBL" id="WPL16698.1"/>
    </source>
</evidence>
<dbReference type="RefSeq" id="WP_328987244.1">
    <property type="nucleotide sequence ID" value="NZ_CP121472.1"/>
</dbReference>
<dbReference type="SFLD" id="SFLDF00035">
    <property type="entry name" value="phosphoglycolate_phosphatase"/>
    <property type="match status" value="1"/>
</dbReference>
<dbReference type="GO" id="GO:0016787">
    <property type="term" value="F:hydrolase activity"/>
    <property type="evidence" value="ECO:0007669"/>
    <property type="project" value="UniProtKB-KW"/>
</dbReference>
<dbReference type="InterPro" id="IPR036412">
    <property type="entry name" value="HAD-like_sf"/>
</dbReference>
<dbReference type="SFLD" id="SFLDG01135">
    <property type="entry name" value="C1.5.6:_HAD__Beta-PGM__Phospha"/>
    <property type="match status" value="1"/>
</dbReference>
<dbReference type="Proteomes" id="UP001432180">
    <property type="component" value="Chromosome"/>
</dbReference>
<keyword evidence="2" id="KW-1185">Reference proteome</keyword>
<dbReference type="EMBL" id="CP121472">
    <property type="protein sequence ID" value="WPL16698.1"/>
    <property type="molecule type" value="Genomic_DNA"/>
</dbReference>
<dbReference type="PANTHER" id="PTHR42896:SF2">
    <property type="entry name" value="CBBY-LIKE PROTEIN"/>
    <property type="match status" value="1"/>
</dbReference>
<dbReference type="InterPro" id="IPR006439">
    <property type="entry name" value="HAD-SF_hydro_IA"/>
</dbReference>
<proteinExistence type="predicted"/>
<protein>
    <submittedName>
        <fullName evidence="1">Phosphorylated carbohydrates phosphatase</fullName>
        <ecNumber evidence="1">3.1.3.-</ecNumber>
    </submittedName>
</protein>
<dbReference type="NCBIfam" id="TIGR01509">
    <property type="entry name" value="HAD-SF-IA-v3"/>
    <property type="match status" value="1"/>
</dbReference>
<dbReference type="SFLD" id="SFLDG01129">
    <property type="entry name" value="C1.5:_HAD__Beta-PGM__Phosphata"/>
    <property type="match status" value="1"/>
</dbReference>
<name>A0ABZ0S7U9_9GAMM</name>
<dbReference type="Pfam" id="PF00702">
    <property type="entry name" value="Hydrolase"/>
    <property type="match status" value="1"/>
</dbReference>
<evidence type="ECO:0000313" key="2">
    <source>
        <dbReference type="Proteomes" id="UP001432180"/>
    </source>
</evidence>
<dbReference type="InterPro" id="IPR023198">
    <property type="entry name" value="PGP-like_dom2"/>
</dbReference>
<gene>
    <name evidence="1" type="ORF">Thiowin_01667</name>
</gene>
<organism evidence="1 2">
    <name type="scientific">Thiorhodovibrio winogradskyi</name>
    <dbReference type="NCBI Taxonomy" id="77007"/>
    <lineage>
        <taxon>Bacteria</taxon>
        <taxon>Pseudomonadati</taxon>
        <taxon>Pseudomonadota</taxon>
        <taxon>Gammaproteobacteria</taxon>
        <taxon>Chromatiales</taxon>
        <taxon>Chromatiaceae</taxon>
        <taxon>Thiorhodovibrio</taxon>
    </lineage>
</organism>
<dbReference type="InterPro" id="IPR023214">
    <property type="entry name" value="HAD_sf"/>
</dbReference>
<dbReference type="SUPFAM" id="SSF56784">
    <property type="entry name" value="HAD-like"/>
    <property type="match status" value="1"/>
</dbReference>
<accession>A0ABZ0S7U9</accession>